<name>A0ABT1NR32_9MICC</name>
<dbReference type="SUPFAM" id="SSF53756">
    <property type="entry name" value="UDP-Glycosyltransferase/glycogen phosphorylase"/>
    <property type="match status" value="1"/>
</dbReference>
<dbReference type="InterPro" id="IPR007235">
    <property type="entry name" value="Glyco_trans_28_C"/>
</dbReference>
<evidence type="ECO:0000259" key="1">
    <source>
        <dbReference type="Pfam" id="PF04101"/>
    </source>
</evidence>
<feature type="domain" description="Glycosyl transferase family 28 C-terminal" evidence="1">
    <location>
        <begin position="248"/>
        <end position="301"/>
    </location>
</feature>
<sequence>MPSSRMPRVAYYAHHHGTGHLRHAANIARLGAVELLVTGTAPAGGPPRLPGGARFAPLPPDVGPDGPFAPGPGEFLHYAPAGSALQSRFSRLHRLWEEFAPDVVVVDVSVEVAAFARLAGYPVIHRRMHGERTDPAHRLAYDSVHRLIAYFPEAIEDPAHLQAYGSRSTYLGMLAPDTAPSAGLVPVRPRTVAVQTSLGGTGVALADVLAAARQTPDWQWDVMGHTAGAPGEVPANVALLGVVADPGHRLAAADVVVTSAGHNAVAAAAAARRPALLIPEPRPFREQAVFASSLAAAGAAAAAGFASVADWPSLLEELRGSDPQLLARTLLVSPDEFRDRFLAAVGSAVSGVDLQGEDVPGGGNVSTVH</sequence>
<dbReference type="EMBL" id="JANFLP010000008">
    <property type="protein sequence ID" value="MCQ1950100.1"/>
    <property type="molecule type" value="Genomic_DNA"/>
</dbReference>
<dbReference type="Gene3D" id="3.40.50.2000">
    <property type="entry name" value="Glycogen Phosphorylase B"/>
    <property type="match status" value="1"/>
</dbReference>
<dbReference type="RefSeq" id="WP_255865547.1">
    <property type="nucleotide sequence ID" value="NZ_CP104263.1"/>
</dbReference>
<dbReference type="Proteomes" id="UP001206924">
    <property type="component" value="Unassembled WGS sequence"/>
</dbReference>
<protein>
    <submittedName>
        <fullName evidence="2">Glycosyl transferase</fullName>
    </submittedName>
</protein>
<proteinExistence type="predicted"/>
<keyword evidence="2" id="KW-0808">Transferase</keyword>
<dbReference type="GO" id="GO:0016740">
    <property type="term" value="F:transferase activity"/>
    <property type="evidence" value="ECO:0007669"/>
    <property type="project" value="UniProtKB-KW"/>
</dbReference>
<reference evidence="2 3" key="1">
    <citation type="submission" date="2022-07" db="EMBL/GenBank/DDBJ databases">
        <title>Novel species in genus Arthrobacter.</title>
        <authorList>
            <person name="Liu Y."/>
        </authorList>
    </citation>
    <scope>NUCLEOTIDE SEQUENCE [LARGE SCALE GENOMIC DNA]</scope>
    <source>
        <strain evidence="3">zg-Y859</strain>
    </source>
</reference>
<keyword evidence="3" id="KW-1185">Reference proteome</keyword>
<evidence type="ECO:0000313" key="3">
    <source>
        <dbReference type="Proteomes" id="UP001206924"/>
    </source>
</evidence>
<organism evidence="2 3">
    <name type="scientific">Arthrobacter jinronghuae</name>
    <dbReference type="NCBI Taxonomy" id="2964609"/>
    <lineage>
        <taxon>Bacteria</taxon>
        <taxon>Bacillati</taxon>
        <taxon>Actinomycetota</taxon>
        <taxon>Actinomycetes</taxon>
        <taxon>Micrococcales</taxon>
        <taxon>Micrococcaceae</taxon>
        <taxon>Arthrobacter</taxon>
    </lineage>
</organism>
<evidence type="ECO:0000313" key="2">
    <source>
        <dbReference type="EMBL" id="MCQ1950100.1"/>
    </source>
</evidence>
<dbReference type="Pfam" id="PF04101">
    <property type="entry name" value="Glyco_tran_28_C"/>
    <property type="match status" value="1"/>
</dbReference>
<accession>A0ABT1NR32</accession>
<comment type="caution">
    <text evidence="2">The sequence shown here is derived from an EMBL/GenBank/DDBJ whole genome shotgun (WGS) entry which is preliminary data.</text>
</comment>
<gene>
    <name evidence="2" type="ORF">NNX28_09185</name>
</gene>